<evidence type="ECO:0008006" key="4">
    <source>
        <dbReference type="Google" id="ProtNLM"/>
    </source>
</evidence>
<dbReference type="RefSeq" id="WP_149431404.1">
    <property type="nucleotide sequence ID" value="NZ_VLNY01000007.1"/>
</dbReference>
<gene>
    <name evidence="2" type="ORF">FOY51_16835</name>
</gene>
<accession>A0A5A7SCW0</accession>
<dbReference type="OrthoDB" id="3748887at2"/>
<evidence type="ECO:0000313" key="2">
    <source>
        <dbReference type="EMBL" id="KAA0022041.1"/>
    </source>
</evidence>
<name>A0A5A7SCW0_9NOCA</name>
<dbReference type="EMBL" id="VLNY01000007">
    <property type="protein sequence ID" value="KAA0022041.1"/>
    <property type="molecule type" value="Genomic_DNA"/>
</dbReference>
<organism evidence="2 3">
    <name type="scientific">Antrihabitans cavernicola</name>
    <dbReference type="NCBI Taxonomy" id="2495913"/>
    <lineage>
        <taxon>Bacteria</taxon>
        <taxon>Bacillati</taxon>
        <taxon>Actinomycetota</taxon>
        <taxon>Actinomycetes</taxon>
        <taxon>Mycobacteriales</taxon>
        <taxon>Nocardiaceae</taxon>
        <taxon>Antrihabitans</taxon>
    </lineage>
</organism>
<comment type="caution">
    <text evidence="2">The sequence shown here is derived from an EMBL/GenBank/DDBJ whole genome shotgun (WGS) entry which is preliminary data.</text>
</comment>
<protein>
    <recommendedName>
        <fullName evidence="4">SHOCT domain-containing protein</fullName>
    </recommendedName>
</protein>
<dbReference type="AlphaFoldDB" id="A0A5A7SCW0"/>
<dbReference type="Proteomes" id="UP000322244">
    <property type="component" value="Unassembled WGS sequence"/>
</dbReference>
<evidence type="ECO:0000313" key="3">
    <source>
        <dbReference type="Proteomes" id="UP000322244"/>
    </source>
</evidence>
<feature type="transmembrane region" description="Helical" evidence="1">
    <location>
        <begin position="34"/>
        <end position="52"/>
    </location>
</feature>
<keyword evidence="1" id="KW-0472">Membrane</keyword>
<sequence length="92" mass="10446">MILSEVPQTLSTETTSVLADHYYGHDGWGGPPPFFFLIPIAIWVTVIAVVIVTRRRFRGHTGVGTLRDSFARGEIDETEYRTRLAVLKETRR</sequence>
<proteinExistence type="predicted"/>
<keyword evidence="1" id="KW-1133">Transmembrane helix</keyword>
<keyword evidence="3" id="KW-1185">Reference proteome</keyword>
<reference evidence="2 3" key="1">
    <citation type="submission" date="2019-07" db="EMBL/GenBank/DDBJ databases">
        <title>Rhodococcus cavernicolus sp. nov., isolated from a cave.</title>
        <authorList>
            <person name="Lee S.D."/>
        </authorList>
    </citation>
    <scope>NUCLEOTIDE SEQUENCE [LARGE SCALE GENOMIC DNA]</scope>
    <source>
        <strain evidence="2 3">C1-24</strain>
    </source>
</reference>
<evidence type="ECO:0000256" key="1">
    <source>
        <dbReference type="SAM" id="Phobius"/>
    </source>
</evidence>
<keyword evidence="1" id="KW-0812">Transmembrane</keyword>